<accession>A0A645I4M2</accession>
<gene>
    <name evidence="1" type="ORF">SDC9_193791</name>
</gene>
<proteinExistence type="predicted"/>
<dbReference type="AlphaFoldDB" id="A0A645I4M2"/>
<comment type="caution">
    <text evidence="1">The sequence shown here is derived from an EMBL/GenBank/DDBJ whole genome shotgun (WGS) entry which is preliminary data.</text>
</comment>
<reference evidence="1" key="1">
    <citation type="submission" date="2019-08" db="EMBL/GenBank/DDBJ databases">
        <authorList>
            <person name="Kucharzyk K."/>
            <person name="Murdoch R.W."/>
            <person name="Higgins S."/>
            <person name="Loffler F."/>
        </authorList>
    </citation>
    <scope>NUCLEOTIDE SEQUENCE</scope>
</reference>
<sequence>MRPSIDNVDDVIRQSQGKDSNFYDTLFRMMEIQKYQDELLPINERVGIGGRIEIMVLENGSYTLFNYKKFDDYDSLYESVLENCQIQ</sequence>
<evidence type="ECO:0000313" key="1">
    <source>
        <dbReference type="EMBL" id="MPN46208.1"/>
    </source>
</evidence>
<organism evidence="1">
    <name type="scientific">bioreactor metagenome</name>
    <dbReference type="NCBI Taxonomy" id="1076179"/>
    <lineage>
        <taxon>unclassified sequences</taxon>
        <taxon>metagenomes</taxon>
        <taxon>ecological metagenomes</taxon>
    </lineage>
</organism>
<protein>
    <submittedName>
        <fullName evidence="1">Uncharacterized protein</fullName>
    </submittedName>
</protein>
<dbReference type="EMBL" id="VSSQ01106687">
    <property type="protein sequence ID" value="MPN46208.1"/>
    <property type="molecule type" value="Genomic_DNA"/>
</dbReference>
<name>A0A645I4M2_9ZZZZ</name>